<dbReference type="Gene3D" id="3.40.630.10">
    <property type="entry name" value="Zn peptidases"/>
    <property type="match status" value="1"/>
</dbReference>
<comment type="caution">
    <text evidence="6">The sequence shown here is derived from an EMBL/GenBank/DDBJ whole genome shotgun (WGS) entry which is preliminary data.</text>
</comment>
<evidence type="ECO:0000256" key="4">
    <source>
        <dbReference type="SAM" id="SignalP"/>
    </source>
</evidence>
<proteinExistence type="predicted"/>
<sequence>MKKLILTLFFIPAAWHAQQTVNQDTEIVNYISQVHADSLKSHIHKLVSFGTRHTMSSTTDPERGIGAARNWVLKKFSDYAKNANGRMEAFIQKHVIQPDGKRIDRPTDLGNVIAIIHGTNAQDKRMFMMSGHLDSRVSNVMNFNDNAPGANDDGSGIAGLIESARILSRSKFPGTIVLVAFSGEEQGLLGSKMLAEKAKNEGWQIEALLNNDMIGNHLTSETNLTNTHQLRVFSEGLPYYQLDKNARSIRAMGLENDGDARQLARYIKETGERYIDNFQVKMIYRNDRFLRGGDHTPFVEAGFPAVRLTEFNENYDHQHQDIRKEKGVQYGDLPEFMDFEYFKKNVGVNIAVLANLAKAPAKPEEVRIEVDQLTNFTTLTWEKPKFRENITGYYVLMRDTDVSTWQKKFFTTKNRIKLPYSKDNYFFAIQAVSNSGNESLAVTPKVKNEK</sequence>
<keyword evidence="3" id="KW-0482">Metalloprotease</keyword>
<dbReference type="RefSeq" id="WP_115927060.1">
    <property type="nucleotide sequence ID" value="NZ_QNVV01000002.1"/>
</dbReference>
<evidence type="ECO:0000259" key="5">
    <source>
        <dbReference type="Pfam" id="PF04389"/>
    </source>
</evidence>
<dbReference type="GO" id="GO:0008235">
    <property type="term" value="F:metalloexopeptidase activity"/>
    <property type="evidence" value="ECO:0007669"/>
    <property type="project" value="InterPro"/>
</dbReference>
<reference evidence="6 7" key="1">
    <citation type="submission" date="2018-06" db="EMBL/GenBank/DDBJ databases">
        <title>Novel Chryseobacterium species.</title>
        <authorList>
            <person name="Newman J."/>
            <person name="Hugo C."/>
            <person name="Oosthuizen L."/>
            <person name="Charimba G."/>
        </authorList>
    </citation>
    <scope>NUCLEOTIDE SEQUENCE [LARGE SCALE GENOMIC DNA]</scope>
    <source>
        <strain evidence="6 7">7_F195</strain>
    </source>
</reference>
<keyword evidence="3" id="KW-0378">Hydrolase</keyword>
<dbReference type="SUPFAM" id="SSF53187">
    <property type="entry name" value="Zn-dependent exopeptidases"/>
    <property type="match status" value="1"/>
</dbReference>
<keyword evidence="4" id="KW-0732">Signal</keyword>
<evidence type="ECO:0000313" key="7">
    <source>
        <dbReference type="Proteomes" id="UP000256257"/>
    </source>
</evidence>
<dbReference type="PANTHER" id="PTHR12147">
    <property type="entry name" value="METALLOPEPTIDASE M28 FAMILY MEMBER"/>
    <property type="match status" value="1"/>
</dbReference>
<organism evidence="6 7">
    <name type="scientific">Chryseobacterium pennipullorum</name>
    <dbReference type="NCBI Taxonomy" id="2258963"/>
    <lineage>
        <taxon>Bacteria</taxon>
        <taxon>Pseudomonadati</taxon>
        <taxon>Bacteroidota</taxon>
        <taxon>Flavobacteriia</taxon>
        <taxon>Flavobacteriales</taxon>
        <taxon>Weeksellaceae</taxon>
        <taxon>Chryseobacterium group</taxon>
        <taxon>Chryseobacterium</taxon>
    </lineage>
</organism>
<dbReference type="InterPro" id="IPR013783">
    <property type="entry name" value="Ig-like_fold"/>
</dbReference>
<dbReference type="AlphaFoldDB" id="A0A3D9B8L6"/>
<dbReference type="SUPFAM" id="SSF49265">
    <property type="entry name" value="Fibronectin type III"/>
    <property type="match status" value="1"/>
</dbReference>
<dbReference type="PANTHER" id="PTHR12147:SF26">
    <property type="entry name" value="PEPTIDASE M28 DOMAIN-CONTAINING PROTEIN"/>
    <property type="match status" value="1"/>
</dbReference>
<keyword evidence="2" id="KW-0964">Secreted</keyword>
<dbReference type="Gene3D" id="2.60.40.10">
    <property type="entry name" value="Immunoglobulins"/>
    <property type="match status" value="1"/>
</dbReference>
<dbReference type="GO" id="GO:0006508">
    <property type="term" value="P:proteolysis"/>
    <property type="evidence" value="ECO:0007669"/>
    <property type="project" value="InterPro"/>
</dbReference>
<name>A0A3D9B8L6_9FLAO</name>
<dbReference type="OrthoDB" id="9787436at2"/>
<dbReference type="InterPro" id="IPR045175">
    <property type="entry name" value="M28_fam"/>
</dbReference>
<evidence type="ECO:0000256" key="2">
    <source>
        <dbReference type="ARBA" id="ARBA00022525"/>
    </source>
</evidence>
<feature type="signal peptide" evidence="4">
    <location>
        <begin position="1"/>
        <end position="17"/>
    </location>
</feature>
<keyword evidence="7" id="KW-1185">Reference proteome</keyword>
<dbReference type="InterPro" id="IPR003961">
    <property type="entry name" value="FN3_dom"/>
</dbReference>
<keyword evidence="3" id="KW-0645">Protease</keyword>
<dbReference type="Proteomes" id="UP000256257">
    <property type="component" value="Unassembled WGS sequence"/>
</dbReference>
<gene>
    <name evidence="6" type="ORF">DRF67_03305</name>
</gene>
<feature type="chain" id="PRO_5017798104" evidence="4">
    <location>
        <begin position="18"/>
        <end position="450"/>
    </location>
</feature>
<evidence type="ECO:0000256" key="1">
    <source>
        <dbReference type="ARBA" id="ARBA00004613"/>
    </source>
</evidence>
<feature type="domain" description="Peptidase M28" evidence="5">
    <location>
        <begin position="111"/>
        <end position="322"/>
    </location>
</feature>
<comment type="subcellular location">
    <subcellularLocation>
        <location evidence="1">Secreted</location>
    </subcellularLocation>
</comment>
<protein>
    <submittedName>
        <fullName evidence="6">Peptidase M28</fullName>
    </submittedName>
</protein>
<evidence type="ECO:0000256" key="3">
    <source>
        <dbReference type="ARBA" id="ARBA00023049"/>
    </source>
</evidence>
<dbReference type="GO" id="GO:0005576">
    <property type="term" value="C:extracellular region"/>
    <property type="evidence" value="ECO:0007669"/>
    <property type="project" value="UniProtKB-SubCell"/>
</dbReference>
<dbReference type="Pfam" id="PF04389">
    <property type="entry name" value="Peptidase_M28"/>
    <property type="match status" value="1"/>
</dbReference>
<dbReference type="EMBL" id="QNVV01000002">
    <property type="protein sequence ID" value="REC49738.1"/>
    <property type="molecule type" value="Genomic_DNA"/>
</dbReference>
<dbReference type="CDD" id="cd00063">
    <property type="entry name" value="FN3"/>
    <property type="match status" value="1"/>
</dbReference>
<evidence type="ECO:0000313" key="6">
    <source>
        <dbReference type="EMBL" id="REC49738.1"/>
    </source>
</evidence>
<accession>A0A3D9B8L6</accession>
<dbReference type="InterPro" id="IPR007484">
    <property type="entry name" value="Peptidase_M28"/>
</dbReference>
<dbReference type="InterPro" id="IPR036116">
    <property type="entry name" value="FN3_sf"/>
</dbReference>